<dbReference type="InterPro" id="IPR010809">
    <property type="entry name" value="FliD_C"/>
</dbReference>
<name>A0ABW9W3E9_9BURK</name>
<dbReference type="Proteomes" id="UP000642144">
    <property type="component" value="Unassembled WGS sequence"/>
</dbReference>
<organism evidence="8 9">
    <name type="scientific">Duganella levis</name>
    <dbReference type="NCBI Taxonomy" id="2692169"/>
    <lineage>
        <taxon>Bacteria</taxon>
        <taxon>Pseudomonadati</taxon>
        <taxon>Pseudomonadota</taxon>
        <taxon>Betaproteobacteria</taxon>
        <taxon>Burkholderiales</taxon>
        <taxon>Oxalobacteraceae</taxon>
        <taxon>Telluria group</taxon>
        <taxon>Duganella</taxon>
    </lineage>
</organism>
<dbReference type="InterPro" id="IPR040026">
    <property type="entry name" value="FliD"/>
</dbReference>
<proteinExistence type="inferred from homology"/>
<sequence length="476" mass="48599">MAVITAPTYDPKTTAENLANAYVAPTKAILDKQSTKSTAVGTGLTTLGTALSTFQTTLAALATGTSSVTATKATFSNTAIGTATATSSAQAGTYSFYVEQLATAGQVSYNVGDSSATAAGSMNITLADGSAFKVDLASADSNKDGTLSAKEVAAAINAAADNKSQVTASTMTINGQTRLVLTSNQTGKDKAVASIDTTGLGDAGLASSLATVNQTVQTNATNAIVWAGGKTGTKVEQASNVFSIVDDVKFTITQAQGANDAAVNLTIASDNTGTAANVQKFVDAYNTLMASIKTLTAAGDHTLVSTTDSNATPSPTSEDAAFYNDAGVLNLRDRLGAILRDATGGQSLISFGITAAKDGTLTLDSTRLNKTIAANPSALDKLFGRAGTGVDAGVLGAMNKLTTSWTTSAGGLLVQRKQQNDTLSSNITDRQATLQNQFDSAYKRYLAQFTALQQLQSSMTSTSNMFTAMFSTDSSS</sequence>
<evidence type="ECO:0000256" key="1">
    <source>
        <dbReference type="ARBA" id="ARBA00009764"/>
    </source>
</evidence>
<dbReference type="EMBL" id="WWCT01000015">
    <property type="protein sequence ID" value="MYN28287.1"/>
    <property type="molecule type" value="Genomic_DNA"/>
</dbReference>
<gene>
    <name evidence="8" type="primary">fliD</name>
    <name evidence="8" type="ORF">GTP69_17900</name>
</gene>
<keyword evidence="8" id="KW-0282">Flagellum</keyword>
<dbReference type="InterPro" id="IPR003481">
    <property type="entry name" value="FliD_N"/>
</dbReference>
<comment type="subunit">
    <text evidence="2 5">Homopentamer.</text>
</comment>
<keyword evidence="4 5" id="KW-0975">Bacterial flagellum</keyword>
<protein>
    <recommendedName>
        <fullName evidence="5">Flagellar hook-associated protein 2</fullName>
        <shortName evidence="5">HAP2</shortName>
    </recommendedName>
    <alternativeName>
        <fullName evidence="5">Flagellar cap protein</fullName>
    </alternativeName>
</protein>
<dbReference type="Pfam" id="PF07195">
    <property type="entry name" value="FliD_C"/>
    <property type="match status" value="1"/>
</dbReference>
<comment type="similarity">
    <text evidence="1 5">Belongs to the FliD family.</text>
</comment>
<comment type="function">
    <text evidence="5">Required for morphogenesis and for the elongation of the flagellar filament by facilitating polymerization of the flagellin monomers at the tip of growing filament. Forms a capping structure, which prevents flagellin subunits (transported through the central channel of the flagellum) from leaking out without polymerization at the distal end.</text>
</comment>
<evidence type="ECO:0000259" key="6">
    <source>
        <dbReference type="Pfam" id="PF02465"/>
    </source>
</evidence>
<feature type="domain" description="Flagellar hook-associated protein 2 C-terminal" evidence="7">
    <location>
        <begin position="229"/>
        <end position="460"/>
    </location>
</feature>
<evidence type="ECO:0000256" key="3">
    <source>
        <dbReference type="ARBA" id="ARBA00023054"/>
    </source>
</evidence>
<evidence type="ECO:0000256" key="2">
    <source>
        <dbReference type="ARBA" id="ARBA00011255"/>
    </source>
</evidence>
<evidence type="ECO:0000256" key="4">
    <source>
        <dbReference type="ARBA" id="ARBA00023143"/>
    </source>
</evidence>
<evidence type="ECO:0000313" key="8">
    <source>
        <dbReference type="EMBL" id="MYN28287.1"/>
    </source>
</evidence>
<dbReference type="PANTHER" id="PTHR30288:SF0">
    <property type="entry name" value="FLAGELLAR HOOK-ASSOCIATED PROTEIN 2"/>
    <property type="match status" value="1"/>
</dbReference>
<evidence type="ECO:0000256" key="5">
    <source>
        <dbReference type="RuleBase" id="RU362066"/>
    </source>
</evidence>
<dbReference type="PANTHER" id="PTHR30288">
    <property type="entry name" value="FLAGELLAR CAP/ASSEMBLY PROTEIN FLID"/>
    <property type="match status" value="1"/>
</dbReference>
<keyword evidence="8" id="KW-0969">Cilium</keyword>
<evidence type="ECO:0000259" key="7">
    <source>
        <dbReference type="Pfam" id="PF07195"/>
    </source>
</evidence>
<comment type="subcellular location">
    <subcellularLocation>
        <location evidence="5">Secreted</location>
    </subcellularLocation>
    <subcellularLocation>
        <location evidence="5">Bacterial flagellum</location>
    </subcellularLocation>
</comment>
<dbReference type="PROSITE" id="PS00018">
    <property type="entry name" value="EF_HAND_1"/>
    <property type="match status" value="1"/>
</dbReference>
<dbReference type="Pfam" id="PF02465">
    <property type="entry name" value="FliD_N"/>
    <property type="match status" value="1"/>
</dbReference>
<keyword evidence="9" id="KW-1185">Reference proteome</keyword>
<comment type="caution">
    <text evidence="8">The sequence shown here is derived from an EMBL/GenBank/DDBJ whole genome shotgun (WGS) entry which is preliminary data.</text>
</comment>
<dbReference type="RefSeq" id="WP_161056139.1">
    <property type="nucleotide sequence ID" value="NZ_WWCT01000015.1"/>
</dbReference>
<accession>A0ABW9W3E9</accession>
<reference evidence="8 9" key="1">
    <citation type="submission" date="2019-12" db="EMBL/GenBank/DDBJ databases">
        <title>Novel species isolated from a subtropical stream in China.</title>
        <authorList>
            <person name="Lu H."/>
        </authorList>
    </citation>
    <scope>NUCLEOTIDE SEQUENCE [LARGE SCALE GENOMIC DNA]</scope>
    <source>
        <strain evidence="8 9">CY42W</strain>
    </source>
</reference>
<dbReference type="InterPro" id="IPR018247">
    <property type="entry name" value="EF_Hand_1_Ca_BS"/>
</dbReference>
<keyword evidence="5" id="KW-0964">Secreted</keyword>
<keyword evidence="8" id="KW-0966">Cell projection</keyword>
<evidence type="ECO:0000313" key="9">
    <source>
        <dbReference type="Proteomes" id="UP000642144"/>
    </source>
</evidence>
<feature type="domain" description="Flagellar hook-associated protein 2 N-terminal" evidence="6">
    <location>
        <begin position="9"/>
        <end position="104"/>
    </location>
</feature>
<keyword evidence="3" id="KW-0175">Coiled coil</keyword>